<evidence type="ECO:0000313" key="3">
    <source>
        <dbReference type="Proteomes" id="UP001347796"/>
    </source>
</evidence>
<feature type="region of interest" description="Disordered" evidence="1">
    <location>
        <begin position="81"/>
        <end position="113"/>
    </location>
</feature>
<sequence>MNESSFNPELSEFLSSIKVGIDSLTKGQDRLNNRVEELEKFNSSKAEFVDQNSVDHAQQGRRHLHLYQNQPTATSILEDTEAEGQKSDLPTARHLTSPVGQDLHPEESDVGPRLTSAVDIQREYESIKDSLTKIKLPNSLKVLDSKNGIKREDQAQLAIISKCSRYTETALRYLATCPPENPEIRHLFSILSAEINYLQGEYCEGSFITNCEDSFIPHFLDTLN</sequence>
<protein>
    <submittedName>
        <fullName evidence="2">Uncharacterized protein</fullName>
    </submittedName>
</protein>
<dbReference type="AlphaFoldDB" id="A0AAN8IUY1"/>
<reference evidence="2 3" key="1">
    <citation type="submission" date="2024-01" db="EMBL/GenBank/DDBJ databases">
        <title>The genome of the rayed Mediterranean limpet Patella caerulea (Linnaeus, 1758).</title>
        <authorList>
            <person name="Anh-Thu Weber A."/>
            <person name="Halstead-Nussloch G."/>
        </authorList>
    </citation>
    <scope>NUCLEOTIDE SEQUENCE [LARGE SCALE GENOMIC DNA]</scope>
    <source>
        <strain evidence="2">AATW-2023a</strain>
        <tissue evidence="2">Whole specimen</tissue>
    </source>
</reference>
<gene>
    <name evidence="2" type="ORF">SNE40_022376</name>
</gene>
<keyword evidence="3" id="KW-1185">Reference proteome</keyword>
<accession>A0AAN8IUY1</accession>
<evidence type="ECO:0000256" key="1">
    <source>
        <dbReference type="SAM" id="MobiDB-lite"/>
    </source>
</evidence>
<dbReference type="EMBL" id="JAZGQO010000021">
    <property type="protein sequence ID" value="KAK6165450.1"/>
    <property type="molecule type" value="Genomic_DNA"/>
</dbReference>
<organism evidence="2 3">
    <name type="scientific">Patella caerulea</name>
    <name type="common">Rayed Mediterranean limpet</name>
    <dbReference type="NCBI Taxonomy" id="87958"/>
    <lineage>
        <taxon>Eukaryota</taxon>
        <taxon>Metazoa</taxon>
        <taxon>Spiralia</taxon>
        <taxon>Lophotrochozoa</taxon>
        <taxon>Mollusca</taxon>
        <taxon>Gastropoda</taxon>
        <taxon>Patellogastropoda</taxon>
        <taxon>Patelloidea</taxon>
        <taxon>Patellidae</taxon>
        <taxon>Patella</taxon>
    </lineage>
</organism>
<dbReference type="Proteomes" id="UP001347796">
    <property type="component" value="Unassembled WGS sequence"/>
</dbReference>
<evidence type="ECO:0000313" key="2">
    <source>
        <dbReference type="EMBL" id="KAK6165450.1"/>
    </source>
</evidence>
<name>A0AAN8IUY1_PATCE</name>
<comment type="caution">
    <text evidence="2">The sequence shown here is derived from an EMBL/GenBank/DDBJ whole genome shotgun (WGS) entry which is preliminary data.</text>
</comment>
<proteinExistence type="predicted"/>